<keyword evidence="3" id="KW-1185">Reference proteome</keyword>
<organism evidence="2 3">
    <name type="scientific">Rugosimonospora africana</name>
    <dbReference type="NCBI Taxonomy" id="556532"/>
    <lineage>
        <taxon>Bacteria</taxon>
        <taxon>Bacillati</taxon>
        <taxon>Actinomycetota</taxon>
        <taxon>Actinomycetes</taxon>
        <taxon>Micromonosporales</taxon>
        <taxon>Micromonosporaceae</taxon>
        <taxon>Rugosimonospora</taxon>
    </lineage>
</organism>
<proteinExistence type="predicted"/>
<feature type="transmembrane region" description="Helical" evidence="1">
    <location>
        <begin position="6"/>
        <end position="26"/>
    </location>
</feature>
<keyword evidence="1" id="KW-1133">Transmembrane helix</keyword>
<sequence>MPTRVITGALMLLAAAGFFGVGVYTIRAGRLPGPSWFRNRRSVPAWATGLSLLMFGASSTLWAISEFSDNLMLRLPAWCIYGATVFFRLGVNLRHPDQQEVSNTTRSEGQPPTTTSTAIAGHATVTEAATLGDIGNQT</sequence>
<evidence type="ECO:0000313" key="2">
    <source>
        <dbReference type="EMBL" id="GIH21555.1"/>
    </source>
</evidence>
<keyword evidence="1" id="KW-0472">Membrane</keyword>
<comment type="caution">
    <text evidence="2">The sequence shown here is derived from an EMBL/GenBank/DDBJ whole genome shotgun (WGS) entry which is preliminary data.</text>
</comment>
<gene>
    <name evidence="2" type="ORF">Raf01_97270</name>
</gene>
<reference evidence="2" key="1">
    <citation type="submission" date="2021-01" db="EMBL/GenBank/DDBJ databases">
        <title>Whole genome shotgun sequence of Rugosimonospora africana NBRC 104875.</title>
        <authorList>
            <person name="Komaki H."/>
            <person name="Tamura T."/>
        </authorList>
    </citation>
    <scope>NUCLEOTIDE SEQUENCE</scope>
    <source>
        <strain evidence="2">NBRC 104875</strain>
    </source>
</reference>
<dbReference type="Proteomes" id="UP000642748">
    <property type="component" value="Unassembled WGS sequence"/>
</dbReference>
<dbReference type="AlphaFoldDB" id="A0A8J3R230"/>
<dbReference type="EMBL" id="BONZ01000139">
    <property type="protein sequence ID" value="GIH21555.1"/>
    <property type="molecule type" value="Genomic_DNA"/>
</dbReference>
<accession>A0A8J3R230</accession>
<evidence type="ECO:0000313" key="3">
    <source>
        <dbReference type="Proteomes" id="UP000642748"/>
    </source>
</evidence>
<feature type="transmembrane region" description="Helical" evidence="1">
    <location>
        <begin position="46"/>
        <end position="65"/>
    </location>
</feature>
<keyword evidence="1" id="KW-0812">Transmembrane</keyword>
<evidence type="ECO:0000256" key="1">
    <source>
        <dbReference type="SAM" id="Phobius"/>
    </source>
</evidence>
<name>A0A8J3R230_9ACTN</name>
<protein>
    <submittedName>
        <fullName evidence="2">Uncharacterized protein</fullName>
    </submittedName>
</protein>